<dbReference type="InterPro" id="IPR000608">
    <property type="entry name" value="UBC"/>
</dbReference>
<dbReference type="Pfam" id="PF00179">
    <property type="entry name" value="UQ_con"/>
    <property type="match status" value="1"/>
</dbReference>
<feature type="compositionally biased region" description="Polar residues" evidence="9">
    <location>
        <begin position="251"/>
        <end position="261"/>
    </location>
</feature>
<proteinExistence type="inferred from homology"/>
<keyword evidence="1" id="KW-0808">Transferase</keyword>
<keyword evidence="12" id="KW-1185">Reference proteome</keyword>
<dbReference type="InterPro" id="IPR016135">
    <property type="entry name" value="UBQ-conjugating_enzyme/RWD"/>
</dbReference>
<keyword evidence="8" id="KW-0067">ATP-binding</keyword>
<dbReference type="GO" id="GO:0005524">
    <property type="term" value="F:ATP binding"/>
    <property type="evidence" value="ECO:0007669"/>
    <property type="project" value="UniProtKB-UniRule"/>
</dbReference>
<feature type="compositionally biased region" description="Low complexity" evidence="9">
    <location>
        <begin position="171"/>
        <end position="182"/>
    </location>
</feature>
<reference evidence="11 12" key="1">
    <citation type="submission" date="2019-10" db="EMBL/GenBank/DDBJ databases">
        <authorList>
            <person name="Palmer J.M."/>
        </authorList>
    </citation>
    <scope>NUCLEOTIDE SEQUENCE [LARGE SCALE GENOMIC DNA]</scope>
    <source>
        <strain evidence="11 12">TWF696</strain>
    </source>
</reference>
<evidence type="ECO:0000256" key="1">
    <source>
        <dbReference type="ARBA" id="ARBA00022679"/>
    </source>
</evidence>
<dbReference type="PROSITE" id="PS50127">
    <property type="entry name" value="UBC_2"/>
    <property type="match status" value="1"/>
</dbReference>
<sequence>MAKQFRRLASEHAAINSTPPPDYILPESSHDDLTILEAILVGPVGTPYEAGAFRISIKCTDTYPTSPPTANFKTKIWHPNVDEKSGEVCVDTLKTSWTPTTTLRDVLEVIRSLLIHPNPSSALNSEAGLLAEEDYRAFSRQAKLMTKIYAAIPADLKSTVKTMRQKADGEASSSSTSPAATPISKHKKNASASSTASIRRPGSASSNKRAADDHPAALSIPPRDGHADNALHTPTKDHHSNPYTPTPTTTANKDATASSTRAGKENARVGLSPDRSRSSSPLGKRTFDEANEEGSLETDIRGEVDRSMSPPPAKRRSVEVERPEGLLLGDVEDRPKKVPKSVVYSKEMKGKGKGSAPKGLKRL</sequence>
<dbReference type="Proteomes" id="UP001375240">
    <property type="component" value="Unassembled WGS sequence"/>
</dbReference>
<feature type="region of interest" description="Disordered" evidence="9">
    <location>
        <begin position="163"/>
        <end position="363"/>
    </location>
</feature>
<feature type="compositionally biased region" description="Basic and acidic residues" evidence="9">
    <location>
        <begin position="223"/>
        <end position="240"/>
    </location>
</feature>
<evidence type="ECO:0000259" key="10">
    <source>
        <dbReference type="PROSITE" id="PS50127"/>
    </source>
</evidence>
<keyword evidence="8" id="KW-0547">Nucleotide-binding</keyword>
<evidence type="ECO:0000256" key="5">
    <source>
        <dbReference type="ARBA" id="ARBA00042179"/>
    </source>
</evidence>
<feature type="active site" description="Glycyl thioester intermediate" evidence="7">
    <location>
        <position position="89"/>
    </location>
</feature>
<evidence type="ECO:0000256" key="3">
    <source>
        <dbReference type="ARBA" id="ARBA00039884"/>
    </source>
</evidence>
<organism evidence="11 12">
    <name type="scientific">Orbilia brochopaga</name>
    <dbReference type="NCBI Taxonomy" id="3140254"/>
    <lineage>
        <taxon>Eukaryota</taxon>
        <taxon>Fungi</taxon>
        <taxon>Dikarya</taxon>
        <taxon>Ascomycota</taxon>
        <taxon>Pezizomycotina</taxon>
        <taxon>Orbiliomycetes</taxon>
        <taxon>Orbiliales</taxon>
        <taxon>Orbiliaceae</taxon>
        <taxon>Orbilia</taxon>
    </lineage>
</organism>
<feature type="compositionally biased region" description="Low complexity" evidence="9">
    <location>
        <begin position="270"/>
        <end position="283"/>
    </location>
</feature>
<feature type="compositionally biased region" description="Polar residues" evidence="9">
    <location>
        <begin position="190"/>
        <end position="208"/>
    </location>
</feature>
<comment type="caution">
    <text evidence="11">The sequence shown here is derived from an EMBL/GenBank/DDBJ whole genome shotgun (WGS) entry which is preliminary data.</text>
</comment>
<evidence type="ECO:0000256" key="6">
    <source>
        <dbReference type="ARBA" id="ARBA00042190"/>
    </source>
</evidence>
<evidence type="ECO:0000313" key="11">
    <source>
        <dbReference type="EMBL" id="KAK6340644.1"/>
    </source>
</evidence>
<accession>A0AAV9UEH0</accession>
<feature type="domain" description="UBC core" evidence="10">
    <location>
        <begin position="3"/>
        <end position="151"/>
    </location>
</feature>
<dbReference type="PROSITE" id="PS00183">
    <property type="entry name" value="UBC_1"/>
    <property type="match status" value="1"/>
</dbReference>
<dbReference type="SMART" id="SM00212">
    <property type="entry name" value="UBCc"/>
    <property type="match status" value="1"/>
</dbReference>
<gene>
    <name evidence="11" type="ORF">TWF696_008968</name>
</gene>
<comment type="similarity">
    <text evidence="8">Belongs to the ubiquitin-conjugating enzyme family.</text>
</comment>
<name>A0AAV9UEH0_9PEZI</name>
<dbReference type="InterPro" id="IPR023313">
    <property type="entry name" value="UBQ-conjugating_AS"/>
</dbReference>
<dbReference type="AlphaFoldDB" id="A0AAV9UEH0"/>
<dbReference type="SUPFAM" id="SSF54495">
    <property type="entry name" value="UBC-like"/>
    <property type="match status" value="1"/>
</dbReference>
<evidence type="ECO:0000256" key="4">
    <source>
        <dbReference type="ARBA" id="ARBA00041569"/>
    </source>
</evidence>
<evidence type="ECO:0000256" key="7">
    <source>
        <dbReference type="PROSITE-ProRule" id="PRU10133"/>
    </source>
</evidence>
<evidence type="ECO:0000256" key="8">
    <source>
        <dbReference type="RuleBase" id="RU362109"/>
    </source>
</evidence>
<dbReference type="InterPro" id="IPR050113">
    <property type="entry name" value="Ub_conjugating_enzyme"/>
</dbReference>
<keyword evidence="2 8" id="KW-0833">Ubl conjugation pathway</keyword>
<dbReference type="PANTHER" id="PTHR24067">
    <property type="entry name" value="UBIQUITIN-CONJUGATING ENZYME E2"/>
    <property type="match status" value="1"/>
</dbReference>
<protein>
    <recommendedName>
        <fullName evidence="3">Ubiquitin-conjugating enzyme E2 2</fullName>
    </recommendedName>
    <alternativeName>
        <fullName evidence="5">E2 ubiquitin-conjugating enzyme 2</fullName>
    </alternativeName>
    <alternativeName>
        <fullName evidence="6">Ubiquitin carrier protein UBC2</fullName>
    </alternativeName>
    <alternativeName>
        <fullName evidence="4">Ubiquitin-protein ligase UBC2</fullName>
    </alternativeName>
</protein>
<dbReference type="EMBL" id="JAVHNQ010000008">
    <property type="protein sequence ID" value="KAK6340644.1"/>
    <property type="molecule type" value="Genomic_DNA"/>
</dbReference>
<evidence type="ECO:0000256" key="9">
    <source>
        <dbReference type="SAM" id="MobiDB-lite"/>
    </source>
</evidence>
<dbReference type="Gene3D" id="3.10.110.10">
    <property type="entry name" value="Ubiquitin Conjugating Enzyme"/>
    <property type="match status" value="1"/>
</dbReference>
<dbReference type="GO" id="GO:0016740">
    <property type="term" value="F:transferase activity"/>
    <property type="evidence" value="ECO:0007669"/>
    <property type="project" value="UniProtKB-KW"/>
</dbReference>
<evidence type="ECO:0000313" key="12">
    <source>
        <dbReference type="Proteomes" id="UP001375240"/>
    </source>
</evidence>
<evidence type="ECO:0000256" key="2">
    <source>
        <dbReference type="ARBA" id="ARBA00022786"/>
    </source>
</evidence>